<dbReference type="AlphaFoldDB" id="A0A2J8ABA1"/>
<evidence type="ECO:0000313" key="1">
    <source>
        <dbReference type="EMBL" id="PNH09791.1"/>
    </source>
</evidence>
<proteinExistence type="predicted"/>
<dbReference type="Proteomes" id="UP000236333">
    <property type="component" value="Unassembled WGS sequence"/>
</dbReference>
<dbReference type="Pfam" id="PF13578">
    <property type="entry name" value="Methyltransf_24"/>
    <property type="match status" value="1"/>
</dbReference>
<dbReference type="SUPFAM" id="SSF53335">
    <property type="entry name" value="S-adenosyl-L-methionine-dependent methyltransferases"/>
    <property type="match status" value="1"/>
</dbReference>
<name>A0A2J8ABA1_9CHLO</name>
<sequence>MVRLLQSKGYKTGVELGVQRGHFALHTLNTWRSCTKYYLVDIWAHQENYHDMANALQGEQDKLFHETQTTLRPHAGKTVFLRNFTSDAVGLIPGLVDYVYVDARHDYCGVLEDLELYWPKIRSGGIMAGHDYLDAPQVMSISSQDWALCMNGSRFEGAVKGAVDDFFQRLNVPVHVTYQDPPWSSWIVWKP</sequence>
<organism evidence="1 2">
    <name type="scientific">Tetrabaena socialis</name>
    <dbReference type="NCBI Taxonomy" id="47790"/>
    <lineage>
        <taxon>Eukaryota</taxon>
        <taxon>Viridiplantae</taxon>
        <taxon>Chlorophyta</taxon>
        <taxon>core chlorophytes</taxon>
        <taxon>Chlorophyceae</taxon>
        <taxon>CS clade</taxon>
        <taxon>Chlamydomonadales</taxon>
        <taxon>Tetrabaenaceae</taxon>
        <taxon>Tetrabaena</taxon>
    </lineage>
</organism>
<dbReference type="InterPro" id="IPR029063">
    <property type="entry name" value="SAM-dependent_MTases_sf"/>
</dbReference>
<keyword evidence="2" id="KW-1185">Reference proteome</keyword>
<reference evidence="1 2" key="1">
    <citation type="journal article" date="2017" name="Mol. Biol. Evol.">
        <title>The 4-celled Tetrabaena socialis nuclear genome reveals the essential components for genetic control of cell number at the origin of multicellularity in the volvocine lineage.</title>
        <authorList>
            <person name="Featherston J."/>
            <person name="Arakaki Y."/>
            <person name="Hanschen E.R."/>
            <person name="Ferris P.J."/>
            <person name="Michod R.E."/>
            <person name="Olson B.J.S.C."/>
            <person name="Nozaki H."/>
            <person name="Durand P.M."/>
        </authorList>
    </citation>
    <scope>NUCLEOTIDE SEQUENCE [LARGE SCALE GENOMIC DNA]</scope>
    <source>
        <strain evidence="1 2">NIES-571</strain>
    </source>
</reference>
<gene>
    <name evidence="1" type="ORF">TSOC_003558</name>
</gene>
<accession>A0A2J8ABA1</accession>
<evidence type="ECO:0000313" key="2">
    <source>
        <dbReference type="Proteomes" id="UP000236333"/>
    </source>
</evidence>
<dbReference type="OrthoDB" id="186626at2759"/>
<dbReference type="PANTHER" id="PTHR37909">
    <property type="entry name" value="S-ADENOSYL-L-METHIONINE-DEPENDENT METHYLTRANSFERASES SUPERFAMILY PROTEIN"/>
    <property type="match status" value="1"/>
</dbReference>
<dbReference type="PANTHER" id="PTHR37909:SF1">
    <property type="entry name" value="S-ADENOSYL-L-METHIONINE-DEPENDENT METHYLTRANSFERASES SUPERFAMILY PROTEIN"/>
    <property type="match status" value="1"/>
</dbReference>
<dbReference type="Gene3D" id="3.40.50.150">
    <property type="entry name" value="Vaccinia Virus protein VP39"/>
    <property type="match status" value="1"/>
</dbReference>
<dbReference type="EMBL" id="PGGS01000078">
    <property type="protein sequence ID" value="PNH09791.1"/>
    <property type="molecule type" value="Genomic_DNA"/>
</dbReference>
<protein>
    <submittedName>
        <fullName evidence="1">Uncharacterized protein</fullName>
    </submittedName>
</protein>
<comment type="caution">
    <text evidence="1">The sequence shown here is derived from an EMBL/GenBank/DDBJ whole genome shotgun (WGS) entry which is preliminary data.</text>
</comment>